<accession>A0ABQ8JQB9</accession>
<sequence length="68" mass="8018">MTDFLLCSAICSSFCSRAPCRSKLGLRIAFRRCLSRYEDGSDFYLMKFDRQEEIFYFQSNQLIQIAKV</sequence>
<name>A0ABQ8JQB9_DERPT</name>
<reference evidence="1 2" key="1">
    <citation type="journal article" date="2018" name="J. Allergy Clin. Immunol.">
        <title>High-quality assembly of Dermatophagoides pteronyssinus genome and transcriptome reveals a wide range of novel allergens.</title>
        <authorList>
            <person name="Liu X.Y."/>
            <person name="Yang K.Y."/>
            <person name="Wang M.Q."/>
            <person name="Kwok J.S."/>
            <person name="Zeng X."/>
            <person name="Yang Z."/>
            <person name="Xiao X.J."/>
            <person name="Lau C.P."/>
            <person name="Li Y."/>
            <person name="Huang Z.M."/>
            <person name="Ba J.G."/>
            <person name="Yim A.K."/>
            <person name="Ouyang C.Y."/>
            <person name="Ngai S.M."/>
            <person name="Chan T.F."/>
            <person name="Leung E.L."/>
            <person name="Liu L."/>
            <person name="Liu Z.G."/>
            <person name="Tsui S.K."/>
        </authorList>
    </citation>
    <scope>NUCLEOTIDE SEQUENCE [LARGE SCALE GENOMIC DNA]</scope>
    <source>
        <strain evidence="1">Derp</strain>
    </source>
</reference>
<dbReference type="EMBL" id="NJHN03000025">
    <property type="protein sequence ID" value="KAH9424807.1"/>
    <property type="molecule type" value="Genomic_DNA"/>
</dbReference>
<comment type="caution">
    <text evidence="1">The sequence shown here is derived from an EMBL/GenBank/DDBJ whole genome shotgun (WGS) entry which is preliminary data.</text>
</comment>
<gene>
    <name evidence="1" type="ORF">DERP_012293</name>
</gene>
<reference evidence="1 2" key="2">
    <citation type="journal article" date="2022" name="Mol. Biol. Evol.">
        <title>Comparative Genomics Reveals Insights into the Divergent Evolution of Astigmatic Mites and Household Pest Adaptations.</title>
        <authorList>
            <person name="Xiong Q."/>
            <person name="Wan A.T."/>
            <person name="Liu X."/>
            <person name="Fung C.S."/>
            <person name="Xiao X."/>
            <person name="Malainual N."/>
            <person name="Hou J."/>
            <person name="Wang L."/>
            <person name="Wang M."/>
            <person name="Yang K.Y."/>
            <person name="Cui Y."/>
            <person name="Leung E.L."/>
            <person name="Nong W."/>
            <person name="Shin S.K."/>
            <person name="Au S.W."/>
            <person name="Jeong K.Y."/>
            <person name="Chew F.T."/>
            <person name="Hui J.H."/>
            <person name="Leung T.F."/>
            <person name="Tungtrongchitr A."/>
            <person name="Zhong N."/>
            <person name="Liu Z."/>
            <person name="Tsui S.K."/>
        </authorList>
    </citation>
    <scope>NUCLEOTIDE SEQUENCE [LARGE SCALE GENOMIC DNA]</scope>
    <source>
        <strain evidence="1">Derp</strain>
    </source>
</reference>
<dbReference type="Proteomes" id="UP000887458">
    <property type="component" value="Unassembled WGS sequence"/>
</dbReference>
<protein>
    <submittedName>
        <fullName evidence="1">Uncharacterized protein</fullName>
    </submittedName>
</protein>
<proteinExistence type="predicted"/>
<organism evidence="1 2">
    <name type="scientific">Dermatophagoides pteronyssinus</name>
    <name type="common">European house dust mite</name>
    <dbReference type="NCBI Taxonomy" id="6956"/>
    <lineage>
        <taxon>Eukaryota</taxon>
        <taxon>Metazoa</taxon>
        <taxon>Ecdysozoa</taxon>
        <taxon>Arthropoda</taxon>
        <taxon>Chelicerata</taxon>
        <taxon>Arachnida</taxon>
        <taxon>Acari</taxon>
        <taxon>Acariformes</taxon>
        <taxon>Sarcoptiformes</taxon>
        <taxon>Astigmata</taxon>
        <taxon>Psoroptidia</taxon>
        <taxon>Analgoidea</taxon>
        <taxon>Pyroglyphidae</taxon>
        <taxon>Dermatophagoidinae</taxon>
        <taxon>Dermatophagoides</taxon>
    </lineage>
</organism>
<evidence type="ECO:0000313" key="1">
    <source>
        <dbReference type="EMBL" id="KAH9424807.1"/>
    </source>
</evidence>
<evidence type="ECO:0000313" key="2">
    <source>
        <dbReference type="Proteomes" id="UP000887458"/>
    </source>
</evidence>
<keyword evidence="2" id="KW-1185">Reference proteome</keyword>